<keyword evidence="4 6" id="KW-1133">Transmembrane helix</keyword>
<feature type="transmembrane region" description="Helical" evidence="6">
    <location>
        <begin position="84"/>
        <end position="109"/>
    </location>
</feature>
<name>A0A7W6PBR8_9HYPH</name>
<evidence type="ECO:0000256" key="5">
    <source>
        <dbReference type="ARBA" id="ARBA00023136"/>
    </source>
</evidence>
<dbReference type="Proteomes" id="UP000530571">
    <property type="component" value="Unassembled WGS sequence"/>
</dbReference>
<dbReference type="PANTHER" id="PTHR30250">
    <property type="entry name" value="PST FAMILY PREDICTED COLANIC ACID TRANSPORTER"/>
    <property type="match status" value="1"/>
</dbReference>
<feature type="transmembrane region" description="Helical" evidence="6">
    <location>
        <begin position="378"/>
        <end position="396"/>
    </location>
</feature>
<feature type="transmembrane region" description="Helical" evidence="6">
    <location>
        <begin position="253"/>
        <end position="273"/>
    </location>
</feature>
<organism evidence="7 8">
    <name type="scientific">Martelella radicis</name>
    <dbReference type="NCBI Taxonomy" id="1397476"/>
    <lineage>
        <taxon>Bacteria</taxon>
        <taxon>Pseudomonadati</taxon>
        <taxon>Pseudomonadota</taxon>
        <taxon>Alphaproteobacteria</taxon>
        <taxon>Hyphomicrobiales</taxon>
        <taxon>Aurantimonadaceae</taxon>
        <taxon>Martelella</taxon>
    </lineage>
</organism>
<evidence type="ECO:0000313" key="7">
    <source>
        <dbReference type="EMBL" id="MBB4122697.1"/>
    </source>
</evidence>
<dbReference type="GO" id="GO:0005886">
    <property type="term" value="C:plasma membrane"/>
    <property type="evidence" value="ECO:0007669"/>
    <property type="project" value="UniProtKB-SubCell"/>
</dbReference>
<dbReference type="InterPro" id="IPR050833">
    <property type="entry name" value="Poly_Biosynth_Transport"/>
</dbReference>
<feature type="transmembrane region" description="Helical" evidence="6">
    <location>
        <begin position="161"/>
        <end position="183"/>
    </location>
</feature>
<evidence type="ECO:0000256" key="1">
    <source>
        <dbReference type="ARBA" id="ARBA00004651"/>
    </source>
</evidence>
<sequence length="459" mass="50374">MRAVSGRILKGSGASAMSLVARTFEQLLLVPILLAVWSVDLYGEWLLISAVPIYFAMSDLGFLQAGSNELARRASQEDETSVRVFFREYTSLATVWSSGILGVFIIAVFLLPLHDWFNLSLLSPEQMRIAFVALLSSSMVSMNTNALLAGLRVRKLFHIGLMIRAGGAYLRILATFIQVYFFASGPAEVAIQNLFFAILEYAACALLLKRVDLAPTFWMVSGRSEKLWPLLLIGLEYMLMPLAYSFSMQGMTVATGAILGTAAVAIFGTHRTLTRTATTALQMFVQPLRAEAGLMQRNEDVPALRELLIRLSRVTFWMSLIAAIGLVLFGGAIFRYWTHGRIAFESSVFLLLLLASVLEGIWRIAATVRLGSNKHRPLVWGFAAFSAVGVASAFLLGPHWGLAGMAVAVIIPNLAMCVLTIITTSSLLDFSVGYYLVSIAKPPIFEAKSLLLLIQRKVF</sequence>
<comment type="subcellular location">
    <subcellularLocation>
        <location evidence="1">Cell membrane</location>
        <topology evidence="1">Multi-pass membrane protein</topology>
    </subcellularLocation>
</comment>
<evidence type="ECO:0000313" key="8">
    <source>
        <dbReference type="Proteomes" id="UP000530571"/>
    </source>
</evidence>
<dbReference type="EMBL" id="JACIDZ010000008">
    <property type="protein sequence ID" value="MBB4122697.1"/>
    <property type="molecule type" value="Genomic_DNA"/>
</dbReference>
<evidence type="ECO:0000256" key="3">
    <source>
        <dbReference type="ARBA" id="ARBA00022692"/>
    </source>
</evidence>
<protein>
    <submittedName>
        <fullName evidence="7">O-antigen/teichoic acid export membrane protein</fullName>
    </submittedName>
</protein>
<evidence type="ECO:0000256" key="6">
    <source>
        <dbReference type="SAM" id="Phobius"/>
    </source>
</evidence>
<keyword evidence="8" id="KW-1185">Reference proteome</keyword>
<dbReference type="AlphaFoldDB" id="A0A7W6PBR8"/>
<evidence type="ECO:0000256" key="4">
    <source>
        <dbReference type="ARBA" id="ARBA00022989"/>
    </source>
</evidence>
<keyword evidence="2" id="KW-1003">Cell membrane</keyword>
<feature type="transmembrane region" description="Helical" evidence="6">
    <location>
        <begin position="314"/>
        <end position="336"/>
    </location>
</feature>
<keyword evidence="5 6" id="KW-0472">Membrane</keyword>
<keyword evidence="3 6" id="KW-0812">Transmembrane</keyword>
<reference evidence="7 8" key="1">
    <citation type="submission" date="2020-08" db="EMBL/GenBank/DDBJ databases">
        <title>Genomic Encyclopedia of Type Strains, Phase IV (KMG-IV): sequencing the most valuable type-strain genomes for metagenomic binning, comparative biology and taxonomic classification.</title>
        <authorList>
            <person name="Goeker M."/>
        </authorList>
    </citation>
    <scope>NUCLEOTIDE SEQUENCE [LARGE SCALE GENOMIC DNA]</scope>
    <source>
        <strain evidence="7 8">DSM 28101</strain>
    </source>
</reference>
<proteinExistence type="predicted"/>
<dbReference type="RefSeq" id="WP_183486940.1">
    <property type="nucleotide sequence ID" value="NZ_JACIDZ010000008.1"/>
</dbReference>
<gene>
    <name evidence="7" type="ORF">GGR30_002631</name>
</gene>
<comment type="caution">
    <text evidence="7">The sequence shown here is derived from an EMBL/GenBank/DDBJ whole genome shotgun (WGS) entry which is preliminary data.</text>
</comment>
<accession>A0A7W6PBR8</accession>
<feature type="transmembrane region" description="Helical" evidence="6">
    <location>
        <begin position="129"/>
        <end position="149"/>
    </location>
</feature>
<feature type="transmembrane region" description="Helical" evidence="6">
    <location>
        <begin position="348"/>
        <end position="366"/>
    </location>
</feature>
<feature type="transmembrane region" description="Helical" evidence="6">
    <location>
        <begin position="402"/>
        <end position="422"/>
    </location>
</feature>
<evidence type="ECO:0000256" key="2">
    <source>
        <dbReference type="ARBA" id="ARBA00022475"/>
    </source>
</evidence>
<dbReference type="PANTHER" id="PTHR30250:SF26">
    <property type="entry name" value="PSMA PROTEIN"/>
    <property type="match status" value="1"/>
</dbReference>